<dbReference type="Proteomes" id="UP000038830">
    <property type="component" value="Unassembled WGS sequence"/>
</dbReference>
<feature type="compositionally biased region" description="Basic and acidic residues" evidence="5">
    <location>
        <begin position="1079"/>
        <end position="1089"/>
    </location>
</feature>
<dbReference type="Pfam" id="PF19418">
    <property type="entry name" value="DEPDC5_CTD"/>
    <property type="match status" value="1"/>
</dbReference>
<dbReference type="PANTHER" id="PTHR13179:SF8">
    <property type="entry name" value="GATOR COMPLEX PROTEIN DEPDC5"/>
    <property type="match status" value="1"/>
</dbReference>
<evidence type="ECO:0000256" key="5">
    <source>
        <dbReference type="SAM" id="MobiDB-lite"/>
    </source>
</evidence>
<feature type="compositionally biased region" description="Low complexity" evidence="5">
    <location>
        <begin position="584"/>
        <end position="604"/>
    </location>
</feature>
<dbReference type="InterPro" id="IPR036390">
    <property type="entry name" value="WH_DNA-bd_sf"/>
</dbReference>
<dbReference type="SUPFAM" id="SSF46785">
    <property type="entry name" value="Winged helix' DNA-binding domain"/>
    <property type="match status" value="1"/>
</dbReference>
<dbReference type="CDD" id="cd04449">
    <property type="entry name" value="DEP_DEPDC5-like"/>
    <property type="match status" value="1"/>
</dbReference>
<dbReference type="InterPro" id="IPR045838">
    <property type="entry name" value="DEPDC5_CTD"/>
</dbReference>
<dbReference type="GO" id="GO:0035556">
    <property type="term" value="P:intracellular signal transduction"/>
    <property type="evidence" value="ECO:0007669"/>
    <property type="project" value="InterPro"/>
</dbReference>
<dbReference type="GO" id="GO:0010508">
    <property type="term" value="P:positive regulation of autophagy"/>
    <property type="evidence" value="ECO:0007669"/>
    <property type="project" value="TreeGrafter"/>
</dbReference>
<dbReference type="GO" id="GO:1990130">
    <property type="term" value="C:GATOR1 complex"/>
    <property type="evidence" value="ECO:0007669"/>
    <property type="project" value="TreeGrafter"/>
</dbReference>
<evidence type="ECO:0000313" key="7">
    <source>
        <dbReference type="EMBL" id="CEP24987.1"/>
    </source>
</evidence>
<evidence type="ECO:0000256" key="2">
    <source>
        <dbReference type="ARBA" id="ARBA00005643"/>
    </source>
</evidence>
<dbReference type="GO" id="GO:0005774">
    <property type="term" value="C:vacuolar membrane"/>
    <property type="evidence" value="ECO:0007669"/>
    <property type="project" value="UniProtKB-SubCell"/>
</dbReference>
<dbReference type="InterPro" id="IPR036388">
    <property type="entry name" value="WH-like_DNA-bd_sf"/>
</dbReference>
<dbReference type="EMBL" id="CDQK01000007">
    <property type="protein sequence ID" value="CEP24987.1"/>
    <property type="molecule type" value="Genomic_DNA"/>
</dbReference>
<dbReference type="InterPro" id="IPR027244">
    <property type="entry name" value="IML1"/>
</dbReference>
<feature type="region of interest" description="Disordered" evidence="5">
    <location>
        <begin position="573"/>
        <end position="618"/>
    </location>
</feature>
<evidence type="ECO:0000259" key="6">
    <source>
        <dbReference type="PROSITE" id="PS50186"/>
    </source>
</evidence>
<proteinExistence type="inferred from homology"/>
<dbReference type="SMART" id="SM00049">
    <property type="entry name" value="DEP"/>
    <property type="match status" value="1"/>
</dbReference>
<dbReference type="Pfam" id="PF12257">
    <property type="entry name" value="IML1"/>
    <property type="match status" value="1"/>
</dbReference>
<reference evidence="8" key="1">
    <citation type="journal article" date="2015" name="J. Biotechnol.">
        <title>The structure of the Cyberlindnera jadinii genome and its relation to Candida utilis analyzed by the occurrence of single nucleotide polymorphisms.</title>
        <authorList>
            <person name="Rupp O."/>
            <person name="Brinkrolf K."/>
            <person name="Buerth C."/>
            <person name="Kunigo M."/>
            <person name="Schneider J."/>
            <person name="Jaenicke S."/>
            <person name="Goesmann A."/>
            <person name="Puehler A."/>
            <person name="Jaeger K.-E."/>
            <person name="Ernst J.F."/>
        </authorList>
    </citation>
    <scope>NUCLEOTIDE SEQUENCE [LARGE SCALE GENOMIC DNA]</scope>
    <source>
        <strain evidence="8">ATCC 18201 / CBS 1600 / BCRC 20928 / JCM 3617 / NBRC 0987 / NRRL Y-1542</strain>
    </source>
</reference>
<sequence length="1351" mass="155497">MNQMRSNVLTLRIKRGNNSELTVESDSLPPTRSQTLRKEPVVEDYEDHTDEPVQLTASLHDARVSSETVCVDIAQFPGAKEGDVAELEVPNSKKKLLFTVKPFNDELSRRSKTTQLSLISGPLQHMLSLSTRQQVTVTLRDTVAVEADLVELMIRDVHMSRGDMWVLSSTLVGSCVYANQKVTFVESIRANVSAIYRMGKKVFSAYISENTKFVFRSESARLVFLIQITEEMYHFQEDGEIMFHKIVNSLFPTIFKRWRDEGTHHLITIVFAANLDYSENSWTELKEGQRPTNTRDFYRVVVDQVNIVHWNEIMISLRYEFVNFRKDIMRHQLKTGEKPSHRFLPTIKSDILNTINLSTTLVVDRFSDPDLRHTTTHFIVISAGNGLFDVQYDDLLDTGKRLLNSELSVDIICLAQPPLHVSPLFRYRDRIGALHHCVPGWIDASYWSEEHSRQLQWHPRCKIYELQMMGVMENELSAVSVEQLNLDPLSSVSEMMDDYDKGVFSADVSREAHKQLLFSAVTPHRPTKKKSSLLWKVSTNSPVAEADVTTTEPVFTLPESAISSLRQLSSTSNDRSFISRKSSDAQSTTSSTSTGVVSRPTVSRAKTSRLLASTTPTQREKITSVDSLKSVMWTEIDNPSKQLSKDQLKSLSVGKWQDVFPKLVKRRSIKWRSLSSPSELPITTPLFPTLDDFETNFSFQTHNVSLSAEHERYMTMSDLMREMIYLRLMLGFQVCYGHNVEKVESKTQTEGSSSTLLKYIEPGQNIVGSKIVMSMDEEIHRISCDYDGYITVQRYTRKHLEDFFINGFNRVMIKTRYQNNFHPYDPDPMVVKPRTFKWNLFDQRLAGFEEDEEAGRFKKCLNRIKFVLLPADLPKSTYLTSNDKQDQLTPEETRVEGLRRLITALHRGTFSPDGRSKKSRKEEIFPEINFYTGDLITFLSEQGDEETVKLGGRDTTTNNEITKNITLDDLSKILQGPSGVKLIDRKWHWKVHKKCFRGVELVNWLLDNFDDITTRDEAVAYGNELMQEGLFVHVENRHKFLDGHYFYRISYESKGPDEGEVNPSNSSLDSKRTPTIHPEATREGTDSPSKKKKKRFVLSRSLKYDLDPSRISYRREVMTVHYDTVHNPNHCFHIRLEWLTTTPKLIEDTVNGWLRMCERYGLKLVETPWGELRELPHINPFHSFVEIRLAINPWEDPEFADLEILKKQKFYYHIYLLEHSGFLMDNRASMFFINEDDTLEVLYSWGKPVFKYAQYIHKTGAYMAEIRDDGDLVLAPNNTHIARVNVGNVSSQQQPPNFVLDSQKIMLAFRATCFDAKQLRKIFLKAKLNWGTSSVPQTATILAPISDDLTI</sequence>
<dbReference type="PROSITE" id="PS50186">
    <property type="entry name" value="DEP"/>
    <property type="match status" value="1"/>
</dbReference>
<protein>
    <recommendedName>
        <fullName evidence="3">Vacuolar membrane-associated protein IML1</fullName>
    </recommendedName>
    <alternativeName>
        <fullName evidence="4">Vacuolar membrane-associated protein iml1</fullName>
    </alternativeName>
</protein>
<dbReference type="GO" id="GO:0005096">
    <property type="term" value="F:GTPase activator activity"/>
    <property type="evidence" value="ECO:0007669"/>
    <property type="project" value="InterPro"/>
</dbReference>
<organism evidence="7 8">
    <name type="scientific">Cyberlindnera jadinii (strain ATCC 18201 / CBS 1600 / BCRC 20928 / JCM 3617 / NBRC 0987 / NRRL Y-1542)</name>
    <name type="common">Torula yeast</name>
    <name type="synonym">Candida utilis</name>
    <dbReference type="NCBI Taxonomy" id="983966"/>
    <lineage>
        <taxon>Eukaryota</taxon>
        <taxon>Fungi</taxon>
        <taxon>Dikarya</taxon>
        <taxon>Ascomycota</taxon>
        <taxon>Saccharomycotina</taxon>
        <taxon>Saccharomycetes</taxon>
        <taxon>Phaffomycetales</taxon>
        <taxon>Phaffomycetaceae</taxon>
        <taxon>Cyberlindnera</taxon>
    </lineage>
</organism>
<comment type="subcellular location">
    <subcellularLocation>
        <location evidence="1">Vacuole membrane</location>
        <topology evidence="1">Peripheral membrane protein</topology>
    </subcellularLocation>
</comment>
<evidence type="ECO:0000313" key="8">
    <source>
        <dbReference type="Proteomes" id="UP000038830"/>
    </source>
</evidence>
<comment type="similarity">
    <text evidence="2">Belongs to the IML1 family.</text>
</comment>
<dbReference type="Gene3D" id="1.10.10.10">
    <property type="entry name" value="Winged helix-like DNA-binding domain superfamily/Winged helix DNA-binding domain"/>
    <property type="match status" value="1"/>
</dbReference>
<feature type="domain" description="DEP" evidence="6">
    <location>
        <begin position="976"/>
        <end position="1051"/>
    </location>
</feature>
<evidence type="ECO:0000256" key="4">
    <source>
        <dbReference type="ARBA" id="ARBA00021881"/>
    </source>
</evidence>
<dbReference type="InterPro" id="IPR000591">
    <property type="entry name" value="DEP_dom"/>
</dbReference>
<gene>
    <name evidence="7" type="primary">IML1</name>
    <name evidence="7" type="ORF">BN1211_5959</name>
</gene>
<dbReference type="Pfam" id="PF00610">
    <property type="entry name" value="DEP"/>
    <property type="match status" value="1"/>
</dbReference>
<evidence type="ECO:0000256" key="1">
    <source>
        <dbReference type="ARBA" id="ARBA00004148"/>
    </source>
</evidence>
<dbReference type="PANTHER" id="PTHR13179">
    <property type="entry name" value="DEP DOMAIN CONTAINING PROTEIN 5"/>
    <property type="match status" value="1"/>
</dbReference>
<feature type="region of interest" description="Disordered" evidence="5">
    <location>
        <begin position="1055"/>
        <end position="1093"/>
    </location>
</feature>
<accession>A0A0H5CA27</accession>
<evidence type="ECO:0000256" key="3">
    <source>
        <dbReference type="ARBA" id="ARBA00018529"/>
    </source>
</evidence>
<name>A0A0H5CA27_CYBJN</name>
<dbReference type="GO" id="GO:1904262">
    <property type="term" value="P:negative regulation of TORC1 signaling"/>
    <property type="evidence" value="ECO:0007669"/>
    <property type="project" value="TreeGrafter"/>
</dbReference>
<dbReference type="InterPro" id="IPR048255">
    <property type="entry name" value="IML1_N"/>
</dbReference>